<feature type="transmembrane region" description="Helical" evidence="1">
    <location>
        <begin position="45"/>
        <end position="67"/>
    </location>
</feature>
<dbReference type="Proteomes" id="UP000013827">
    <property type="component" value="Unassembled WGS sequence"/>
</dbReference>
<dbReference type="InterPro" id="IPR025698">
    <property type="entry name" value="2TM_dom"/>
</dbReference>
<keyword evidence="1" id="KW-0472">Membrane</keyword>
<evidence type="ECO:0000256" key="1">
    <source>
        <dbReference type="SAM" id="Phobius"/>
    </source>
</evidence>
<feature type="domain" description="2TM" evidence="2">
    <location>
        <begin position="16"/>
        <end position="64"/>
    </location>
</feature>
<sequence>MSTKVSPLTRAVLGALLIHAVAYIAVNALLFMINLMTTLLFPPWFLWPLVCWGFGLVIHAAVSFCLAGPRQIGAFCTETAAAIPALAPLLQPIRAALGS</sequence>
<keyword evidence="1" id="KW-0812">Transmembrane</keyword>
<name>A0A0D3KZC6_EMIH1</name>
<dbReference type="EnsemblProtists" id="EOD40759">
    <property type="protein sequence ID" value="EOD40759"/>
    <property type="gene ID" value="EMIHUDRAFT_222536"/>
</dbReference>
<dbReference type="Pfam" id="PF13239">
    <property type="entry name" value="2TM"/>
    <property type="match status" value="1"/>
</dbReference>
<keyword evidence="4" id="KW-1185">Reference proteome</keyword>
<dbReference type="GeneID" id="17286030"/>
<keyword evidence="1" id="KW-1133">Transmembrane helix</keyword>
<evidence type="ECO:0000313" key="4">
    <source>
        <dbReference type="Proteomes" id="UP000013827"/>
    </source>
</evidence>
<accession>A0A0D3KZC6</accession>
<dbReference type="RefSeq" id="XP_005793188.1">
    <property type="nucleotide sequence ID" value="XM_005793131.1"/>
</dbReference>
<proteinExistence type="predicted"/>
<evidence type="ECO:0000313" key="3">
    <source>
        <dbReference type="EnsemblProtists" id="EOD41111"/>
    </source>
</evidence>
<dbReference type="RefSeq" id="XP_005793540.1">
    <property type="nucleotide sequence ID" value="XM_005793483.1"/>
</dbReference>
<evidence type="ECO:0000259" key="2">
    <source>
        <dbReference type="Pfam" id="PF13239"/>
    </source>
</evidence>
<dbReference type="KEGG" id="ehx:EMIHUDRAFT_222536"/>
<feature type="transmembrane region" description="Helical" evidence="1">
    <location>
        <begin position="12"/>
        <end position="33"/>
    </location>
</feature>
<dbReference type="KEGG" id="ehx:EMIHUDRAFT_250887"/>
<dbReference type="EnsemblProtists" id="EOD41111">
    <property type="protein sequence ID" value="EOD41111"/>
    <property type="gene ID" value="EMIHUDRAFT_250887"/>
</dbReference>
<dbReference type="AlphaFoldDB" id="A0A0D3KZC6"/>
<protein>
    <recommendedName>
        <fullName evidence="2">2TM domain-containing protein</fullName>
    </recommendedName>
</protein>
<reference evidence="4" key="1">
    <citation type="journal article" date="2013" name="Nature">
        <title>Pan genome of the phytoplankton Emiliania underpins its global distribution.</title>
        <authorList>
            <person name="Read B.A."/>
            <person name="Kegel J."/>
            <person name="Klute M.J."/>
            <person name="Kuo A."/>
            <person name="Lefebvre S.C."/>
            <person name="Maumus F."/>
            <person name="Mayer C."/>
            <person name="Miller J."/>
            <person name="Monier A."/>
            <person name="Salamov A."/>
            <person name="Young J."/>
            <person name="Aguilar M."/>
            <person name="Claverie J.M."/>
            <person name="Frickenhaus S."/>
            <person name="Gonzalez K."/>
            <person name="Herman E.K."/>
            <person name="Lin Y.C."/>
            <person name="Napier J."/>
            <person name="Ogata H."/>
            <person name="Sarno A.F."/>
            <person name="Shmutz J."/>
            <person name="Schroeder D."/>
            <person name="de Vargas C."/>
            <person name="Verret F."/>
            <person name="von Dassow P."/>
            <person name="Valentin K."/>
            <person name="Van de Peer Y."/>
            <person name="Wheeler G."/>
            <person name="Dacks J.B."/>
            <person name="Delwiche C.F."/>
            <person name="Dyhrman S.T."/>
            <person name="Glockner G."/>
            <person name="John U."/>
            <person name="Richards T."/>
            <person name="Worden A.Z."/>
            <person name="Zhang X."/>
            <person name="Grigoriev I.V."/>
            <person name="Allen A.E."/>
            <person name="Bidle K."/>
            <person name="Borodovsky M."/>
            <person name="Bowler C."/>
            <person name="Brownlee C."/>
            <person name="Cock J.M."/>
            <person name="Elias M."/>
            <person name="Gladyshev V.N."/>
            <person name="Groth M."/>
            <person name="Guda C."/>
            <person name="Hadaegh A."/>
            <person name="Iglesias-Rodriguez M.D."/>
            <person name="Jenkins J."/>
            <person name="Jones B.M."/>
            <person name="Lawson T."/>
            <person name="Leese F."/>
            <person name="Lindquist E."/>
            <person name="Lobanov A."/>
            <person name="Lomsadze A."/>
            <person name="Malik S.B."/>
            <person name="Marsh M.E."/>
            <person name="Mackinder L."/>
            <person name="Mock T."/>
            <person name="Mueller-Roeber B."/>
            <person name="Pagarete A."/>
            <person name="Parker M."/>
            <person name="Probert I."/>
            <person name="Quesneville H."/>
            <person name="Raines C."/>
            <person name="Rensing S.A."/>
            <person name="Riano-Pachon D.M."/>
            <person name="Richier S."/>
            <person name="Rokitta S."/>
            <person name="Shiraiwa Y."/>
            <person name="Soanes D.M."/>
            <person name="van der Giezen M."/>
            <person name="Wahlund T.M."/>
            <person name="Williams B."/>
            <person name="Wilson W."/>
            <person name="Wolfe G."/>
            <person name="Wurch L.L."/>
        </authorList>
    </citation>
    <scope>NUCLEOTIDE SEQUENCE</scope>
</reference>
<dbReference type="GeneID" id="17286379"/>
<organism evidence="3 4">
    <name type="scientific">Emiliania huxleyi (strain CCMP1516)</name>
    <dbReference type="NCBI Taxonomy" id="280463"/>
    <lineage>
        <taxon>Eukaryota</taxon>
        <taxon>Haptista</taxon>
        <taxon>Haptophyta</taxon>
        <taxon>Prymnesiophyceae</taxon>
        <taxon>Isochrysidales</taxon>
        <taxon>Noelaerhabdaceae</taxon>
        <taxon>Emiliania</taxon>
    </lineage>
</organism>
<reference evidence="3" key="2">
    <citation type="submission" date="2024-10" db="UniProtKB">
        <authorList>
            <consortium name="EnsemblProtists"/>
        </authorList>
    </citation>
    <scope>IDENTIFICATION</scope>
</reference>
<dbReference type="PaxDb" id="2903-EOD40759"/>
<dbReference type="HOGENOM" id="CLU_2325117_0_0_1"/>